<protein>
    <submittedName>
        <fullName evidence="1">Uncharacterized protein</fullName>
    </submittedName>
</protein>
<dbReference type="Proteomes" id="UP000663193">
    <property type="component" value="Chromosome 5"/>
</dbReference>
<dbReference type="EMBL" id="CP069027">
    <property type="protein sequence ID" value="QRC94687.1"/>
    <property type="molecule type" value="Genomic_DNA"/>
</dbReference>
<name>A0A7U2EXR8_PHANO</name>
<dbReference type="AlphaFoldDB" id="A0A7U2EXR8"/>
<organism evidence="1 2">
    <name type="scientific">Phaeosphaeria nodorum (strain SN15 / ATCC MYA-4574 / FGSC 10173)</name>
    <name type="common">Glume blotch fungus</name>
    <name type="synonym">Parastagonospora nodorum</name>
    <dbReference type="NCBI Taxonomy" id="321614"/>
    <lineage>
        <taxon>Eukaryota</taxon>
        <taxon>Fungi</taxon>
        <taxon>Dikarya</taxon>
        <taxon>Ascomycota</taxon>
        <taxon>Pezizomycotina</taxon>
        <taxon>Dothideomycetes</taxon>
        <taxon>Pleosporomycetidae</taxon>
        <taxon>Pleosporales</taxon>
        <taxon>Pleosporineae</taxon>
        <taxon>Phaeosphaeriaceae</taxon>
        <taxon>Parastagonospora</taxon>
    </lineage>
</organism>
<proteinExistence type="predicted"/>
<dbReference type="VEuPathDB" id="FungiDB:JI435_406150"/>
<accession>A0A7U2EXR8</accession>
<sequence>MMRHDYHTGVTITRQLLLGPVELSRVYMNTRYSV</sequence>
<gene>
    <name evidence="1" type="ORF">JI435_406150</name>
</gene>
<evidence type="ECO:0000313" key="1">
    <source>
        <dbReference type="EMBL" id="QRC94687.1"/>
    </source>
</evidence>
<keyword evidence="2" id="KW-1185">Reference proteome</keyword>
<reference evidence="2" key="1">
    <citation type="journal article" date="2021" name="BMC Genomics">
        <title>Chromosome-level genome assembly and manually-curated proteome of model necrotroph Parastagonospora nodorum Sn15 reveals a genome-wide trove of candidate effector homologs, and redundancy of virulence-related functions within an accessory chromosome.</title>
        <authorList>
            <person name="Bertazzoni S."/>
            <person name="Jones D.A.B."/>
            <person name="Phan H.T."/>
            <person name="Tan K.-C."/>
            <person name="Hane J.K."/>
        </authorList>
    </citation>
    <scope>NUCLEOTIDE SEQUENCE [LARGE SCALE GENOMIC DNA]</scope>
    <source>
        <strain evidence="2">SN15 / ATCC MYA-4574 / FGSC 10173)</strain>
    </source>
</reference>
<evidence type="ECO:0000313" key="2">
    <source>
        <dbReference type="Proteomes" id="UP000663193"/>
    </source>
</evidence>